<dbReference type="InterPro" id="IPR010658">
    <property type="entry name" value="Nodulin-like"/>
</dbReference>
<dbReference type="InterPro" id="IPR056555">
    <property type="entry name" value="NFD4_C"/>
</dbReference>
<feature type="domain" description="NFD4 C-terminal" evidence="8">
    <location>
        <begin position="352"/>
        <end position="514"/>
    </location>
</feature>
<evidence type="ECO:0000256" key="2">
    <source>
        <dbReference type="ARBA" id="ARBA00022692"/>
    </source>
</evidence>
<dbReference type="EMBL" id="JBHFFA010000002">
    <property type="protein sequence ID" value="KAL2643394.1"/>
    <property type="molecule type" value="Genomic_DNA"/>
</dbReference>
<dbReference type="SUPFAM" id="SSF103473">
    <property type="entry name" value="MFS general substrate transporter"/>
    <property type="match status" value="1"/>
</dbReference>
<feature type="transmembrane region" description="Helical" evidence="6">
    <location>
        <begin position="247"/>
        <end position="268"/>
    </location>
</feature>
<feature type="transmembrane region" description="Helical" evidence="6">
    <location>
        <begin position="358"/>
        <end position="376"/>
    </location>
</feature>
<dbReference type="PANTHER" id="PTHR21576:SF167">
    <property type="entry name" value="OS09G0536700 PROTEIN"/>
    <property type="match status" value="1"/>
</dbReference>
<dbReference type="GO" id="GO:0016020">
    <property type="term" value="C:membrane"/>
    <property type="evidence" value="ECO:0007669"/>
    <property type="project" value="UniProtKB-SubCell"/>
</dbReference>
<dbReference type="InterPro" id="IPR036259">
    <property type="entry name" value="MFS_trans_sf"/>
</dbReference>
<keyword evidence="3 6" id="KW-1133">Transmembrane helix</keyword>
<feature type="transmembrane region" description="Helical" evidence="6">
    <location>
        <begin position="106"/>
        <end position="133"/>
    </location>
</feature>
<feature type="domain" description="Nodulin-like" evidence="7">
    <location>
        <begin position="12"/>
        <end position="264"/>
    </location>
</feature>
<dbReference type="Proteomes" id="UP001605036">
    <property type="component" value="Unassembled WGS sequence"/>
</dbReference>
<comment type="caution">
    <text evidence="9">The sequence shown here is derived from an EMBL/GenBank/DDBJ whole genome shotgun (WGS) entry which is preliminary data.</text>
</comment>
<name>A0ABD1Z6I3_9MARC</name>
<dbReference type="PANTHER" id="PTHR21576">
    <property type="entry name" value="UNCHARACTERIZED NODULIN-LIKE PROTEIN"/>
    <property type="match status" value="1"/>
</dbReference>
<accession>A0ABD1Z6I3</accession>
<protein>
    <recommendedName>
        <fullName evidence="11">Nodulin-like domain-containing protein</fullName>
    </recommendedName>
</protein>
<evidence type="ECO:0000256" key="5">
    <source>
        <dbReference type="SAM" id="MobiDB-lite"/>
    </source>
</evidence>
<feature type="transmembrane region" description="Helical" evidence="6">
    <location>
        <begin position="213"/>
        <end position="232"/>
    </location>
</feature>
<evidence type="ECO:0000313" key="9">
    <source>
        <dbReference type="EMBL" id="KAL2643394.1"/>
    </source>
</evidence>
<organism evidence="9 10">
    <name type="scientific">Riccia fluitans</name>
    <dbReference type="NCBI Taxonomy" id="41844"/>
    <lineage>
        <taxon>Eukaryota</taxon>
        <taxon>Viridiplantae</taxon>
        <taxon>Streptophyta</taxon>
        <taxon>Embryophyta</taxon>
        <taxon>Marchantiophyta</taxon>
        <taxon>Marchantiopsida</taxon>
        <taxon>Marchantiidae</taxon>
        <taxon>Marchantiales</taxon>
        <taxon>Ricciaceae</taxon>
        <taxon>Riccia</taxon>
    </lineage>
</organism>
<evidence type="ECO:0000256" key="3">
    <source>
        <dbReference type="ARBA" id="ARBA00022989"/>
    </source>
</evidence>
<feature type="transmembrane region" description="Helical" evidence="6">
    <location>
        <begin position="382"/>
        <end position="404"/>
    </location>
</feature>
<keyword evidence="4 6" id="KW-0472">Membrane</keyword>
<evidence type="ECO:0000259" key="7">
    <source>
        <dbReference type="Pfam" id="PF06813"/>
    </source>
</evidence>
<feature type="transmembrane region" description="Helical" evidence="6">
    <location>
        <begin position="78"/>
        <end position="100"/>
    </location>
</feature>
<feature type="transmembrane region" description="Helical" evidence="6">
    <location>
        <begin position="425"/>
        <end position="444"/>
    </location>
</feature>
<evidence type="ECO:0000256" key="6">
    <source>
        <dbReference type="SAM" id="Phobius"/>
    </source>
</evidence>
<feature type="transmembrane region" description="Helical" evidence="6">
    <location>
        <begin position="172"/>
        <end position="192"/>
    </location>
</feature>
<comment type="subcellular location">
    <subcellularLocation>
        <location evidence="1">Membrane</location>
        <topology evidence="1">Multi-pass membrane protein</topology>
    </subcellularLocation>
</comment>
<evidence type="ECO:0000256" key="4">
    <source>
        <dbReference type="ARBA" id="ARBA00023136"/>
    </source>
</evidence>
<dbReference type="AlphaFoldDB" id="A0ABD1Z6I3"/>
<feature type="transmembrane region" description="Helical" evidence="6">
    <location>
        <begin position="566"/>
        <end position="587"/>
    </location>
</feature>
<feature type="transmembrane region" description="Helical" evidence="6">
    <location>
        <begin position="483"/>
        <end position="507"/>
    </location>
</feature>
<sequence length="614" mass="67095">MENSRAWRILYKWVGFVCAIWIQSISGNNYTFANYASDLKHVLDYSQVELNTLSVAKDVGKGLGLLAGCLSEFLPPQIILLIGAGMGVLGYGSTWLIISQRVPPPALWQMCIVMFLGGNSTTWMTTACLTTSLRNFPESRGPVTGILKGFVGLSSAIFTVICSSFFTGSSQAFILLLVFVPLLICIVGAFFLREVPSSTGPEEYVEEEKCFSSLNILAIAIALYLLGYTLIFRDVEETFSSRIISKFVPWILLILLVSPIIVPMRLLVDDWFITEKNRKETANLENGIKEPLLQKVVLTAAAGGGPAQGNVRESVTCETAKSKGGDAYNGKQLEEGDDNKKQLGDDHSMLEALRTLDFWLLFVGYLTGIGAAMATNNNVAQIGGSLGFGDVTMFVSLMSIFGFFGRIISGTLSEYYFRSKAIPRTVWMAASKIPMVIGFLILAFPTPGALIIGSTLTGACLGFHATIIVPVASEMFGLKSFGLILNVINLDMSLGSFLFSYLAGAVYDYESQHTKLPLGKDYRSQDGLTVGSTNGVNMWSDLIRFSEVATAAEGETQCYGSHCFELLFLVMAFVLAIGFMLDVILTLRVRPLYRKLAKSIRSNSELDLIKKLEV</sequence>
<reference evidence="9 10" key="1">
    <citation type="submission" date="2024-09" db="EMBL/GenBank/DDBJ databases">
        <title>Chromosome-scale assembly of Riccia fluitans.</title>
        <authorList>
            <person name="Paukszto L."/>
            <person name="Sawicki J."/>
            <person name="Karawczyk K."/>
            <person name="Piernik-Szablinska J."/>
            <person name="Szczecinska M."/>
            <person name="Mazdziarz M."/>
        </authorList>
    </citation>
    <scope>NUCLEOTIDE SEQUENCE [LARGE SCALE GENOMIC DNA]</scope>
    <source>
        <strain evidence="9">Rf_01</strain>
        <tissue evidence="9">Aerial parts of the thallus</tissue>
    </source>
</reference>
<dbReference type="Pfam" id="PF06813">
    <property type="entry name" value="Nodulin-like"/>
    <property type="match status" value="1"/>
</dbReference>
<evidence type="ECO:0000259" key="8">
    <source>
        <dbReference type="Pfam" id="PF23262"/>
    </source>
</evidence>
<dbReference type="Pfam" id="PF23262">
    <property type="entry name" value="NFD4_C"/>
    <property type="match status" value="1"/>
</dbReference>
<evidence type="ECO:0000313" key="10">
    <source>
        <dbReference type="Proteomes" id="UP001605036"/>
    </source>
</evidence>
<keyword evidence="10" id="KW-1185">Reference proteome</keyword>
<feature type="region of interest" description="Disordered" evidence="5">
    <location>
        <begin position="321"/>
        <end position="340"/>
    </location>
</feature>
<dbReference type="CDD" id="cd17354">
    <property type="entry name" value="MFS_Mch1p_like"/>
    <property type="match status" value="1"/>
</dbReference>
<evidence type="ECO:0000256" key="1">
    <source>
        <dbReference type="ARBA" id="ARBA00004141"/>
    </source>
</evidence>
<dbReference type="Gene3D" id="1.20.1250.20">
    <property type="entry name" value="MFS general substrate transporter like domains"/>
    <property type="match status" value="2"/>
</dbReference>
<feature type="transmembrane region" description="Helical" evidence="6">
    <location>
        <begin position="450"/>
        <end position="471"/>
    </location>
</feature>
<keyword evidence="2 6" id="KW-0812">Transmembrane</keyword>
<gene>
    <name evidence="9" type="ORF">R1flu_010981</name>
</gene>
<proteinExistence type="predicted"/>
<evidence type="ECO:0008006" key="11">
    <source>
        <dbReference type="Google" id="ProtNLM"/>
    </source>
</evidence>